<name>A0A098G3F6_9GAMM</name>
<dbReference type="Proteomes" id="UP000032430">
    <property type="component" value="Chromosome I"/>
</dbReference>
<protein>
    <recommendedName>
        <fullName evidence="4">Yip1 domain-containing protein</fullName>
    </recommendedName>
</protein>
<evidence type="ECO:0000256" key="1">
    <source>
        <dbReference type="SAM" id="Phobius"/>
    </source>
</evidence>
<feature type="transmembrane region" description="Helical" evidence="1">
    <location>
        <begin position="80"/>
        <end position="101"/>
    </location>
</feature>
<evidence type="ECO:0000313" key="2">
    <source>
        <dbReference type="EMBL" id="CEG56529.1"/>
    </source>
</evidence>
<sequence length="202" mass="23062">MEGADCSAAYYSEEKSLKIDFNMMKLLFFYYWRICLLKESPERAPHSYVLLGASAILLAFVLITQWRFSDRVFAEDFMTAFMAAVSLIFSYIVYTNVILYFRGVQPRLVQTLTCLFCTRVIIHILASPLLLLDPYLSHANLKNPILLFIGVIYLFITLGLSVWQFVITAHIYKLALSTSAIQSVLAAFGLLAINILTVSFWR</sequence>
<feature type="transmembrane region" description="Helical" evidence="1">
    <location>
        <begin position="184"/>
        <end position="201"/>
    </location>
</feature>
<dbReference type="HOGENOM" id="CLU_1494482_0_0_6"/>
<gene>
    <name evidence="2" type="ORF">LFA_1094</name>
</gene>
<dbReference type="AlphaFoldDB" id="A0A098G3F6"/>
<keyword evidence="1" id="KW-0812">Transmembrane</keyword>
<accession>A0A098G3F6</accession>
<keyword evidence="1" id="KW-1133">Transmembrane helix</keyword>
<feature type="transmembrane region" description="Helical" evidence="1">
    <location>
        <begin position="146"/>
        <end position="172"/>
    </location>
</feature>
<dbReference type="KEGG" id="lfa:LFA_1094"/>
<feature type="transmembrane region" description="Helical" evidence="1">
    <location>
        <begin position="48"/>
        <end position="68"/>
    </location>
</feature>
<keyword evidence="1" id="KW-0472">Membrane</keyword>
<evidence type="ECO:0008006" key="4">
    <source>
        <dbReference type="Google" id="ProtNLM"/>
    </source>
</evidence>
<keyword evidence="3" id="KW-1185">Reference proteome</keyword>
<proteinExistence type="predicted"/>
<evidence type="ECO:0000313" key="3">
    <source>
        <dbReference type="Proteomes" id="UP000032430"/>
    </source>
</evidence>
<dbReference type="EMBL" id="LN614827">
    <property type="protein sequence ID" value="CEG56529.1"/>
    <property type="molecule type" value="Genomic_DNA"/>
</dbReference>
<organism evidence="2 3">
    <name type="scientific">Legionella fallonii LLAP-10</name>
    <dbReference type="NCBI Taxonomy" id="1212491"/>
    <lineage>
        <taxon>Bacteria</taxon>
        <taxon>Pseudomonadati</taxon>
        <taxon>Pseudomonadota</taxon>
        <taxon>Gammaproteobacteria</taxon>
        <taxon>Legionellales</taxon>
        <taxon>Legionellaceae</taxon>
        <taxon>Legionella</taxon>
    </lineage>
</organism>
<feature type="transmembrane region" description="Helical" evidence="1">
    <location>
        <begin position="108"/>
        <end position="126"/>
    </location>
</feature>
<dbReference type="STRING" id="1212491.LFA_1094"/>
<reference evidence="3" key="1">
    <citation type="submission" date="2014-09" db="EMBL/GenBank/DDBJ databases">
        <authorList>
            <person name="Gomez-Valero L."/>
        </authorList>
    </citation>
    <scope>NUCLEOTIDE SEQUENCE [LARGE SCALE GENOMIC DNA]</scope>
    <source>
        <strain evidence="3">ATCC700992</strain>
    </source>
</reference>